<keyword evidence="9" id="KW-0472">Membrane</keyword>
<sequence>MMPLATAGPAAAVEPAIDAPITEPPPPEVLPSTTSSSYFDTPRDLTGCPFRTTPPPAVDESEVPLPGQTSPAPPPVPDTPAGGDALDSCDVVAPDGFDVPRDVTASAWMISDLDTGEIVAAKDPHGRYRPASIIKTLLASLALDELDPDEIITVTPEDLEGSEGSLVGVGPGGKYSVHRLVSGLLMSSGNDAAVVLAHQMGGIDATLEAMNAHAAALGATSTRAATVSGLDGPGMMSSAYDMSLIFKDAMSREEFAEIVATEMTGFPGYPAGPGAGPPDPMHAEPYTGPTTRDDGTLVNPGFVLSNDNQLLYNYEGAIGGKTGFTDDARHTFIGAAERDGRRLAVVLLDGTRVPAAPWQQAGMLLDAGFAADDAVGQLGEGGPEGDDVTELAAGPLGAAGGSGASDRPVTVAGGSLFEEYGTWLAAGAAALVVLAGAALTLSRRR</sequence>
<keyword evidence="11" id="KW-0645">Protease</keyword>
<feature type="domain" description="Peptidase S11 D-alanyl-D-alanine carboxypeptidase A N-terminal" evidence="10">
    <location>
        <begin position="300"/>
        <end position="350"/>
    </location>
</feature>
<evidence type="ECO:0000256" key="9">
    <source>
        <dbReference type="SAM" id="Phobius"/>
    </source>
</evidence>
<name>A0ABV5JKT0_9ACTN</name>
<reference evidence="11 12" key="1">
    <citation type="submission" date="2024-09" db="EMBL/GenBank/DDBJ databases">
        <authorList>
            <person name="Sun Q."/>
            <person name="Mori K."/>
        </authorList>
    </citation>
    <scope>NUCLEOTIDE SEQUENCE [LARGE SCALE GENOMIC DNA]</scope>
    <source>
        <strain evidence="11 12">CCM 7659</strain>
    </source>
</reference>
<dbReference type="InterPro" id="IPR001967">
    <property type="entry name" value="Peptidase_S11_N"/>
</dbReference>
<feature type="transmembrane region" description="Helical" evidence="9">
    <location>
        <begin position="420"/>
        <end position="441"/>
    </location>
</feature>
<keyword evidence="5" id="KW-0573">Peptidoglycan synthesis</keyword>
<evidence type="ECO:0000256" key="2">
    <source>
        <dbReference type="ARBA" id="ARBA00022729"/>
    </source>
</evidence>
<keyword evidence="11" id="KW-0121">Carboxypeptidase</keyword>
<dbReference type="PANTHER" id="PTHR21581">
    <property type="entry name" value="D-ALANYL-D-ALANINE CARBOXYPEPTIDASE"/>
    <property type="match status" value="1"/>
</dbReference>
<feature type="domain" description="Peptidase S11 D-alanyl-D-alanine carboxypeptidase A N-terminal" evidence="10">
    <location>
        <begin position="101"/>
        <end position="256"/>
    </location>
</feature>
<keyword evidence="9" id="KW-1133">Transmembrane helix</keyword>
<keyword evidence="3 11" id="KW-0378">Hydrolase</keyword>
<dbReference type="Pfam" id="PF00768">
    <property type="entry name" value="Peptidase_S11"/>
    <property type="match status" value="2"/>
</dbReference>
<evidence type="ECO:0000313" key="11">
    <source>
        <dbReference type="EMBL" id="MFB9258321.1"/>
    </source>
</evidence>
<evidence type="ECO:0000313" key="12">
    <source>
        <dbReference type="Proteomes" id="UP001589700"/>
    </source>
</evidence>
<keyword evidence="12" id="KW-1185">Reference proteome</keyword>
<protein>
    <submittedName>
        <fullName evidence="11">D-alanyl-D-alanine carboxypeptidase family protein</fullName>
        <ecNumber evidence="11">3.4.-.-</ecNumber>
    </submittedName>
</protein>
<evidence type="ECO:0000256" key="6">
    <source>
        <dbReference type="ARBA" id="ARBA00023316"/>
    </source>
</evidence>
<dbReference type="SUPFAM" id="SSF56601">
    <property type="entry name" value="beta-lactamase/transpeptidase-like"/>
    <property type="match status" value="1"/>
</dbReference>
<accession>A0ABV5JKT0</accession>
<gene>
    <name evidence="11" type="ORF">ACFFVD_00710</name>
</gene>
<proteinExistence type="inferred from homology"/>
<evidence type="ECO:0000256" key="3">
    <source>
        <dbReference type="ARBA" id="ARBA00022801"/>
    </source>
</evidence>
<keyword evidence="9" id="KW-0812">Transmembrane</keyword>
<dbReference type="RefSeq" id="WP_380022763.1">
    <property type="nucleotide sequence ID" value="NZ_JBHMDY010000001.1"/>
</dbReference>
<organism evidence="11 12">
    <name type="scientific">Dietzia aerolata</name>
    <dbReference type="NCBI Taxonomy" id="595984"/>
    <lineage>
        <taxon>Bacteria</taxon>
        <taxon>Bacillati</taxon>
        <taxon>Actinomycetota</taxon>
        <taxon>Actinomycetes</taxon>
        <taxon>Mycobacteriales</taxon>
        <taxon>Dietziaceae</taxon>
        <taxon>Dietzia</taxon>
    </lineage>
</organism>
<comment type="similarity">
    <text evidence="1 7">Belongs to the peptidase S11 family.</text>
</comment>
<feature type="region of interest" description="Disordered" evidence="8">
    <location>
        <begin position="1"/>
        <end position="82"/>
    </location>
</feature>
<comment type="caution">
    <text evidence="11">The sequence shown here is derived from an EMBL/GenBank/DDBJ whole genome shotgun (WGS) entry which is preliminary data.</text>
</comment>
<dbReference type="EMBL" id="JBHMDY010000001">
    <property type="protein sequence ID" value="MFB9258321.1"/>
    <property type="molecule type" value="Genomic_DNA"/>
</dbReference>
<evidence type="ECO:0000256" key="5">
    <source>
        <dbReference type="ARBA" id="ARBA00022984"/>
    </source>
</evidence>
<dbReference type="EC" id="3.4.-.-" evidence="11"/>
<dbReference type="GO" id="GO:0004180">
    <property type="term" value="F:carboxypeptidase activity"/>
    <property type="evidence" value="ECO:0007669"/>
    <property type="project" value="UniProtKB-KW"/>
</dbReference>
<keyword evidence="6" id="KW-0961">Cell wall biogenesis/degradation</keyword>
<evidence type="ECO:0000256" key="4">
    <source>
        <dbReference type="ARBA" id="ARBA00022960"/>
    </source>
</evidence>
<evidence type="ECO:0000256" key="8">
    <source>
        <dbReference type="SAM" id="MobiDB-lite"/>
    </source>
</evidence>
<evidence type="ECO:0000259" key="10">
    <source>
        <dbReference type="Pfam" id="PF00768"/>
    </source>
</evidence>
<evidence type="ECO:0000256" key="1">
    <source>
        <dbReference type="ARBA" id="ARBA00007164"/>
    </source>
</evidence>
<keyword evidence="2" id="KW-0732">Signal</keyword>
<keyword evidence="4" id="KW-0133">Cell shape</keyword>
<dbReference type="Proteomes" id="UP001589700">
    <property type="component" value="Unassembled WGS sequence"/>
</dbReference>
<feature type="compositionally biased region" description="Low complexity" evidence="8">
    <location>
        <begin position="1"/>
        <end position="21"/>
    </location>
</feature>
<dbReference type="PRINTS" id="PR00725">
    <property type="entry name" value="DADACBPTASE1"/>
</dbReference>
<dbReference type="InterPro" id="IPR012338">
    <property type="entry name" value="Beta-lactam/transpept-like"/>
</dbReference>
<dbReference type="Gene3D" id="3.40.710.10">
    <property type="entry name" value="DD-peptidase/beta-lactamase superfamily"/>
    <property type="match status" value="1"/>
</dbReference>
<evidence type="ECO:0000256" key="7">
    <source>
        <dbReference type="RuleBase" id="RU004016"/>
    </source>
</evidence>
<dbReference type="InterPro" id="IPR018044">
    <property type="entry name" value="Peptidase_S11"/>
</dbReference>
<dbReference type="PANTHER" id="PTHR21581:SF33">
    <property type="entry name" value="D-ALANYL-D-ALANINE CARBOXYPEPTIDASE DACB"/>
    <property type="match status" value="1"/>
</dbReference>